<dbReference type="InterPro" id="IPR001279">
    <property type="entry name" value="Metallo-B-lactamas"/>
</dbReference>
<dbReference type="EMBL" id="QMIE01000002">
    <property type="protein sequence ID" value="TVM19355.1"/>
    <property type="molecule type" value="Genomic_DNA"/>
</dbReference>
<dbReference type="PANTHER" id="PTHR46018">
    <property type="entry name" value="ZINC PHOSPHODIESTERASE ELAC PROTEIN 1"/>
    <property type="match status" value="1"/>
</dbReference>
<gene>
    <name evidence="2" type="ORF">DPQ33_03065</name>
</gene>
<keyword evidence="3" id="KW-1185">Reference proteome</keyword>
<dbReference type="GO" id="GO:0042781">
    <property type="term" value="F:3'-tRNA processing endoribonuclease activity"/>
    <property type="evidence" value="ECO:0007669"/>
    <property type="project" value="TreeGrafter"/>
</dbReference>
<evidence type="ECO:0000259" key="1">
    <source>
        <dbReference type="SMART" id="SM00849"/>
    </source>
</evidence>
<feature type="domain" description="Metallo-beta-lactamase" evidence="1">
    <location>
        <begin position="36"/>
        <end position="223"/>
    </location>
</feature>
<dbReference type="Proteomes" id="UP000448292">
    <property type="component" value="Unassembled WGS sequence"/>
</dbReference>
<proteinExistence type="predicted"/>
<name>A0A7M3MIZ0_9BACT</name>
<dbReference type="Gene3D" id="3.60.15.10">
    <property type="entry name" value="Ribonuclease Z/Hydroxyacylglutathione hydrolase-like"/>
    <property type="match status" value="1"/>
</dbReference>
<accession>A0A7M3MIZ0</accession>
<evidence type="ECO:0000313" key="2">
    <source>
        <dbReference type="EMBL" id="TVM19355.1"/>
    </source>
</evidence>
<reference evidence="2 3" key="1">
    <citation type="submission" date="2018-06" db="EMBL/GenBank/DDBJ databases">
        <title>Complete genome of Desulfovibrio indonesiensis P37SLT.</title>
        <authorList>
            <person name="Crispim J.S."/>
            <person name="Vidigal P.M.P."/>
            <person name="Silva L.C.F."/>
            <person name="Laguardia C.N."/>
            <person name="Araujo L.C."/>
            <person name="Dias R.S."/>
            <person name="Sousa M.P."/>
            <person name="Paula S.O."/>
            <person name="Silva C."/>
        </authorList>
    </citation>
    <scope>NUCLEOTIDE SEQUENCE [LARGE SCALE GENOMIC DNA]</scope>
    <source>
        <strain evidence="2 3">P37SLT</strain>
    </source>
</reference>
<comment type="caution">
    <text evidence="2">The sequence shown here is derived from an EMBL/GenBank/DDBJ whole genome shotgun (WGS) entry which is preliminary data.</text>
</comment>
<dbReference type="InterPro" id="IPR036866">
    <property type="entry name" value="RibonucZ/Hydroxyglut_hydro"/>
</dbReference>
<dbReference type="AlphaFoldDB" id="A0A7M3MIZ0"/>
<dbReference type="SMART" id="SM00849">
    <property type="entry name" value="Lactamase_B"/>
    <property type="match status" value="1"/>
</dbReference>
<dbReference type="Pfam" id="PF12706">
    <property type="entry name" value="Lactamase_B_2"/>
    <property type="match status" value="1"/>
</dbReference>
<evidence type="ECO:0000313" key="3">
    <source>
        <dbReference type="Proteomes" id="UP000448292"/>
    </source>
</evidence>
<protein>
    <submittedName>
        <fullName evidence="2">Ribonuclease Z</fullName>
    </submittedName>
</protein>
<dbReference type="PANTHER" id="PTHR46018:SF2">
    <property type="entry name" value="ZINC PHOSPHODIESTERASE ELAC PROTEIN 1"/>
    <property type="match status" value="1"/>
</dbReference>
<organism evidence="2 3">
    <name type="scientific">Oceanidesulfovibrio indonesiensis</name>
    <dbReference type="NCBI Taxonomy" id="54767"/>
    <lineage>
        <taxon>Bacteria</taxon>
        <taxon>Pseudomonadati</taxon>
        <taxon>Thermodesulfobacteriota</taxon>
        <taxon>Desulfovibrionia</taxon>
        <taxon>Desulfovibrionales</taxon>
        <taxon>Desulfovibrionaceae</taxon>
        <taxon>Oceanidesulfovibrio</taxon>
    </lineage>
</organism>
<dbReference type="OrthoDB" id="9800940at2"/>
<sequence>MPLEHDVNDVMLRTTRGGMHMRVIFIGAGEAFDEHTPNTSLLTLPDSYDADAVLLDCGFTAAAAFFRHAPPKLHADGLAAIYLTHLHGDHFLGLPWLLHRLGEDGRTKHLDILGPADTREVIPAASEIAYPGSFARLPFPVGFVEVSPSHDITLDRWRFRFAPSLHGQPNLAVRLERDDKILCYSGDGAPGPQSASLAHNADLLVQDSYFLEKDKDPDGASGHGSAEGSIELARKSGSRRLALVHIARCVRHGRREELMRLAESVKDVQVLIPQPGCVLTL</sequence>
<dbReference type="SUPFAM" id="SSF56281">
    <property type="entry name" value="Metallo-hydrolase/oxidoreductase"/>
    <property type="match status" value="1"/>
</dbReference>